<sequence length="830" mass="93588">MANETASEQPIMLADDQPISKQSSPIGTHKLSDLDHFGRDKLVKGVANLLEHNVPELSSMVFGLEGPWGCGKTSLKNMVIEQLGNDWSSNHGMPYPVIVDFNPWMFSSTENVTEMLFATIAETMKGKQSELKYAQENKRENAEKTTGKIADITSAASRIAATVSPDPAVKAIAAAIGASVDGFNKIRKLLKSDPDHPLALPQAHDELVKQLKLESNQFRMYVFIDEIDRLDDQSIINIFKSLKAVGDLPRTVYIPIYDRRIVTKALAQASRFSGSDYLDKIVQMPITMPAVPVKAATRSLDDIYWDDIDHNGFPSISECELHEQTLSTYITNRRDANRLQNAYALYSAVMGDETNSIDLFAITAIETFHPLLAQWIQRNKLTLTGDDGSTSYTNIDKTLAKYYAMYGESTNDYRTSAESSLIHLLFPKGLRTTDPDSNEESENPESRRIRFPQHFDTYFTLAPSLGDVPTRSEIRHWLYDTWEQKSSDHDLSHIDKNEFLRMVPHDSLRWYIRQNPIYNQEYVQKLLDAYRVNYPNIAANAYEDTGLVIRKHIDMVISALIEHADAKTMLTYARHLKDSINAATIDTIWPALIQLLHLESELKNNPRLVVNDSANTLDAFDLQGDLIASIPAMIDQCIQKSLDLHELSSHDLRIMLNDWNQNGRISKVAANSSKPWKHLALFMAYVLPSSRNDELIIAASQMPSELAKEYNHTAGENRADGRMCTSKIKPTDLEEPLNHALSSTDIPSEWTLDDFQKIAALHMWERETRLQKNDGLPISNSREAHGTIHPHAVWVENRNRKPAVVINMNYAMSTVDTLEKLQKAGNGHSA</sequence>
<dbReference type="InterPro" id="IPR011646">
    <property type="entry name" value="KAP_P-loop"/>
</dbReference>
<dbReference type="Pfam" id="PF07693">
    <property type="entry name" value="KAP_NTPase"/>
    <property type="match status" value="1"/>
</dbReference>
<protein>
    <submittedName>
        <fullName evidence="3">KAP family P-loop domain-containing protein</fullName>
    </submittedName>
</protein>
<comment type="caution">
    <text evidence="3">The sequence shown here is derived from an EMBL/GenBank/DDBJ whole genome shotgun (WGS) entry which is preliminary data.</text>
</comment>
<dbReference type="Gene3D" id="3.40.50.300">
    <property type="entry name" value="P-loop containing nucleotide triphosphate hydrolases"/>
    <property type="match status" value="1"/>
</dbReference>
<evidence type="ECO:0000313" key="3">
    <source>
        <dbReference type="EMBL" id="KAB7790192.1"/>
    </source>
</evidence>
<dbReference type="RefSeq" id="WP_193312367.1">
    <property type="nucleotide sequence ID" value="NZ_JBHSKZ010000003.1"/>
</dbReference>
<dbReference type="EMBL" id="WBVT01000018">
    <property type="protein sequence ID" value="KAB7790192.1"/>
    <property type="molecule type" value="Genomic_DNA"/>
</dbReference>
<dbReference type="SUPFAM" id="SSF52540">
    <property type="entry name" value="P-loop containing nucleoside triphosphate hydrolases"/>
    <property type="match status" value="1"/>
</dbReference>
<organism evidence="3 4">
    <name type="scientific">Bifidobacterium leontopitheci</name>
    <dbReference type="NCBI Taxonomy" id="2650774"/>
    <lineage>
        <taxon>Bacteria</taxon>
        <taxon>Bacillati</taxon>
        <taxon>Actinomycetota</taxon>
        <taxon>Actinomycetes</taxon>
        <taxon>Bifidobacteriales</taxon>
        <taxon>Bifidobacteriaceae</taxon>
        <taxon>Bifidobacterium</taxon>
    </lineage>
</organism>
<feature type="region of interest" description="Disordered" evidence="1">
    <location>
        <begin position="1"/>
        <end position="26"/>
    </location>
</feature>
<accession>A0A6I1GHK8</accession>
<evidence type="ECO:0000259" key="2">
    <source>
        <dbReference type="Pfam" id="PF07693"/>
    </source>
</evidence>
<dbReference type="Proteomes" id="UP000441772">
    <property type="component" value="Unassembled WGS sequence"/>
</dbReference>
<evidence type="ECO:0000256" key="1">
    <source>
        <dbReference type="SAM" id="MobiDB-lite"/>
    </source>
</evidence>
<dbReference type="AlphaFoldDB" id="A0A6I1GHK8"/>
<gene>
    <name evidence="3" type="ORF">F7D09_1264</name>
</gene>
<proteinExistence type="predicted"/>
<name>A0A6I1GHK8_9BIFI</name>
<dbReference type="InterPro" id="IPR027417">
    <property type="entry name" value="P-loop_NTPase"/>
</dbReference>
<evidence type="ECO:0000313" key="4">
    <source>
        <dbReference type="Proteomes" id="UP000441772"/>
    </source>
</evidence>
<feature type="domain" description="KAP NTPase" evidence="2">
    <location>
        <begin position="43"/>
        <end position="308"/>
    </location>
</feature>
<reference evidence="3 4" key="1">
    <citation type="submission" date="2019-09" db="EMBL/GenBank/DDBJ databases">
        <title>Characterization of the phylogenetic diversity of two novel species belonging to the genus Bifidobacterium: Bifidobacterium cebidarum sp. nov. and Bifidobacterium leontopitheci sp. nov.</title>
        <authorList>
            <person name="Lugli G.A."/>
            <person name="Duranti S."/>
            <person name="Milani C."/>
            <person name="Turroni F."/>
            <person name="Ventura M."/>
        </authorList>
    </citation>
    <scope>NUCLEOTIDE SEQUENCE [LARGE SCALE GENOMIC DNA]</scope>
    <source>
        <strain evidence="3 4">LMG 31471</strain>
    </source>
</reference>
<keyword evidence="4" id="KW-1185">Reference proteome</keyword>